<gene>
    <name evidence="1" type="ORF">GPA25_01410</name>
</gene>
<sequence>MPILHFHLVEGQYSAEQHERLLVESSHFFAEVLRCPLDRVRAFIHLYRPDLVAVAGVPVSVEARRAPYFSFIVMEGRPVEERHRLLAGFTDIVVDTLRVERELVRGGIVPVQPENWSIGGEPGSVRRQAEVAARAAAANAT</sequence>
<comment type="caution">
    <text evidence="1">The sequence shown here is derived from an EMBL/GenBank/DDBJ whole genome shotgun (WGS) entry which is preliminary data.</text>
</comment>
<evidence type="ECO:0000313" key="2">
    <source>
        <dbReference type="Proteomes" id="UP000648984"/>
    </source>
</evidence>
<keyword evidence="2" id="KW-1185">Reference proteome</keyword>
<dbReference type="SUPFAM" id="SSF55331">
    <property type="entry name" value="Tautomerase/MIF"/>
    <property type="match status" value="1"/>
</dbReference>
<accession>A0ABX1Q8R9</accession>
<evidence type="ECO:0000313" key="1">
    <source>
        <dbReference type="EMBL" id="NMG73406.1"/>
    </source>
</evidence>
<reference evidence="1 2" key="1">
    <citation type="submission" date="2019-12" db="EMBL/GenBank/DDBJ databases">
        <title>Comparative genomics gives insights into the taxonomy of the Azoarcus-Aromatoleum group and reveals separate origins of nif in the plant-associated Azoarcus and non-plant-associated Aromatoleum sub-groups.</title>
        <authorList>
            <person name="Lafos M."/>
            <person name="Maluk M."/>
            <person name="Batista M."/>
            <person name="Junghare M."/>
            <person name="Carmona M."/>
            <person name="Faoro H."/>
            <person name="Cruz L.M."/>
            <person name="Battistoni F."/>
            <person name="De Souza E."/>
            <person name="Pedrosa F."/>
            <person name="Chen W.-M."/>
            <person name="Poole P.S."/>
            <person name="Dixon R.A."/>
            <person name="James E.K."/>
        </authorList>
    </citation>
    <scope>NUCLEOTIDE SEQUENCE [LARGE SCALE GENOMIC DNA]</scope>
    <source>
        <strain evidence="1 2">22Lin</strain>
    </source>
</reference>
<dbReference type="Proteomes" id="UP000648984">
    <property type="component" value="Unassembled WGS sequence"/>
</dbReference>
<name>A0ABX1Q8R9_9RHOO</name>
<protein>
    <submittedName>
        <fullName evidence="1">4-oxalocrotonate tautomerase</fullName>
    </submittedName>
</protein>
<dbReference type="Gene3D" id="3.30.429.10">
    <property type="entry name" value="Macrophage Migration Inhibitory Factor"/>
    <property type="match status" value="2"/>
</dbReference>
<dbReference type="RefSeq" id="WP_169258564.1">
    <property type="nucleotide sequence ID" value="NZ_WTVQ01000002.1"/>
</dbReference>
<dbReference type="InterPro" id="IPR014347">
    <property type="entry name" value="Tautomerase/MIF_sf"/>
</dbReference>
<proteinExistence type="predicted"/>
<dbReference type="EMBL" id="WTVQ01000002">
    <property type="protein sequence ID" value="NMG73406.1"/>
    <property type="molecule type" value="Genomic_DNA"/>
</dbReference>
<organism evidence="1 2">
    <name type="scientific">Aromatoleum diolicum</name>
    <dbReference type="NCBI Taxonomy" id="75796"/>
    <lineage>
        <taxon>Bacteria</taxon>
        <taxon>Pseudomonadati</taxon>
        <taxon>Pseudomonadota</taxon>
        <taxon>Betaproteobacteria</taxon>
        <taxon>Rhodocyclales</taxon>
        <taxon>Rhodocyclaceae</taxon>
        <taxon>Aromatoleum</taxon>
    </lineage>
</organism>